<keyword evidence="4" id="KW-1185">Reference proteome</keyword>
<reference evidence="4" key="1">
    <citation type="submission" date="2017-02" db="EMBL/GenBank/DDBJ databases">
        <title>Comparative genomics and description of representatives of a novel lineage of planctomycetes thriving in anoxic sediments.</title>
        <authorList>
            <person name="Spring S."/>
            <person name="Bunk B."/>
            <person name="Sproer C."/>
            <person name="Klenk H.-P."/>
        </authorList>
    </citation>
    <scope>NUCLEOTIDE SEQUENCE [LARGE SCALE GENOMIC DNA]</scope>
    <source>
        <strain evidence="4">L21-RPul-D3</strain>
    </source>
</reference>
<dbReference type="PANTHER" id="PTHR43752:SF2">
    <property type="entry name" value="BNR_ASP-BOX REPEAT FAMILY PROTEIN"/>
    <property type="match status" value="1"/>
</dbReference>
<keyword evidence="1" id="KW-0732">Signal</keyword>
<evidence type="ECO:0000313" key="4">
    <source>
        <dbReference type="Proteomes" id="UP000188273"/>
    </source>
</evidence>
<dbReference type="STRING" id="1940790.L21SP3_00914"/>
<feature type="domain" description="Sialidase" evidence="2">
    <location>
        <begin position="459"/>
        <end position="616"/>
    </location>
</feature>
<dbReference type="GO" id="GO:0000272">
    <property type="term" value="P:polysaccharide catabolic process"/>
    <property type="evidence" value="ECO:0007669"/>
    <property type="project" value="InterPro"/>
</dbReference>
<accession>A0A1Q2HPA4</accession>
<feature type="signal peptide" evidence="1">
    <location>
        <begin position="1"/>
        <end position="20"/>
    </location>
</feature>
<gene>
    <name evidence="3" type="ORF">L21SP3_00914</name>
</gene>
<dbReference type="Gene3D" id="2.60.120.560">
    <property type="entry name" value="Exo-inulinase, domain 1"/>
    <property type="match status" value="1"/>
</dbReference>
<dbReference type="InterPro" id="IPR036278">
    <property type="entry name" value="Sialidase_sf"/>
</dbReference>
<protein>
    <submittedName>
        <fullName evidence="3">Neuraminidase (Sialidase)</fullName>
    </submittedName>
</protein>
<dbReference type="Gene3D" id="2.120.10.10">
    <property type="match status" value="1"/>
</dbReference>
<dbReference type="InterPro" id="IPR036439">
    <property type="entry name" value="Dockerin_dom_sf"/>
</dbReference>
<evidence type="ECO:0000259" key="2">
    <source>
        <dbReference type="Pfam" id="PF13088"/>
    </source>
</evidence>
<dbReference type="InterPro" id="IPR013320">
    <property type="entry name" value="ConA-like_dom_sf"/>
</dbReference>
<dbReference type="KEGG" id="pbu:L21SP3_00914"/>
<feature type="chain" id="PRO_5010228369" evidence="1">
    <location>
        <begin position="21"/>
        <end position="933"/>
    </location>
</feature>
<organism evidence="3 4">
    <name type="scientific">Sedimentisphaera cyanobacteriorum</name>
    <dbReference type="NCBI Taxonomy" id="1940790"/>
    <lineage>
        <taxon>Bacteria</taxon>
        <taxon>Pseudomonadati</taxon>
        <taxon>Planctomycetota</taxon>
        <taxon>Phycisphaerae</taxon>
        <taxon>Sedimentisphaerales</taxon>
        <taxon>Sedimentisphaeraceae</taxon>
        <taxon>Sedimentisphaera</taxon>
    </lineage>
</organism>
<evidence type="ECO:0000256" key="1">
    <source>
        <dbReference type="SAM" id="SignalP"/>
    </source>
</evidence>
<evidence type="ECO:0000313" key="3">
    <source>
        <dbReference type="EMBL" id="AQQ09114.1"/>
    </source>
</evidence>
<dbReference type="CDD" id="cd15482">
    <property type="entry name" value="Sialidase_non-viral"/>
    <property type="match status" value="1"/>
</dbReference>
<dbReference type="PANTHER" id="PTHR43752">
    <property type="entry name" value="BNR/ASP-BOX REPEAT FAMILY PROTEIN"/>
    <property type="match status" value="1"/>
</dbReference>
<dbReference type="RefSeq" id="WP_077539579.1">
    <property type="nucleotide sequence ID" value="NZ_CP019633.1"/>
</dbReference>
<dbReference type="EMBL" id="CP019633">
    <property type="protein sequence ID" value="AQQ09114.1"/>
    <property type="molecule type" value="Genomic_DNA"/>
</dbReference>
<sequence precursor="true">MIACIYRVSIVLLLSSRLFSYTILSPNQDKLPLELTDQAQQEELNFEINSLDQNMNYMLVIETVDINNFDELGLVINGITVTPPPELFSATGKQRGFVWIKDELITGNNELQFTFSNSRNGSDKGFWLTKAEIWVGQKQALIEKYDEKYNELYGNRLVYRNEEPVFSESYSFDNMLNFKDTGWQNISGVNTVVSSGSNKYLQLYSINNPSEVKINCFSRDTVLEGRFNILYSAPHSHFEISLRHNIDSNHVYKVSLIYDTSEKRWELIDGWLKEKLRNSSSLDIQSNKWYDFKVVIDKINILFYIDGSLVLESKSLRNTNYGGIVFGASGAIVNIDDLSYEGNDKHLKNYKMFCFENSAMGDMNRVNNELILHVGSSYLSSDDEGLTWNGTDIFDSLGSKSSKNILNLNSGRLLAMFNVKQPNNLRKLGVKISNDEGSSWSDIIWVNQAPKKHKVMNSKISQISNGRIFINPGTQYDEAVGGVTTYYSDDDGLTWTKSNVLDRSTTNGFNLQEAQVVELNNGQVRLVARSDMGRLLYADSSDGGATWSTDINIMPIISPMNAFNVRRDDNTNEIFLFWTYSDPDAWPHPALPRERLALAKTEDDMETWQYLMTVDDFQGLPWRFNDLGMYVDESYIFPMVNLMIGDRWIRPKDLMVYRVPREGIEGFEKFPPLRNNRYSKVLFMYDFEEFDLDQNIKAAPYKVNDKKGKGFHGRTEGELGFAEGSSSSSGSVALHLNGNGNGIVIRNHDFDTRGTLLNYFNIESESPFFISAVFRTNKHSSGGTDNSGALVARDVGPGESSWWTRIRNGVLQFFVSDTDGNTVKVEGTTNVSDNKWHEVVFAKDIADYKFVIILDGKLEAQQDNTLKSDVELNANVVIGHFNEDNRIFQGYIDEVLVSKADYKNYISLYSGDLNKDGIVDIRDLVIMASNWGD</sequence>
<dbReference type="InterPro" id="IPR011040">
    <property type="entry name" value="Sialidase"/>
</dbReference>
<dbReference type="Pfam" id="PF13088">
    <property type="entry name" value="BNR_2"/>
    <property type="match status" value="1"/>
</dbReference>
<dbReference type="Proteomes" id="UP000188273">
    <property type="component" value="Chromosome"/>
</dbReference>
<dbReference type="OrthoDB" id="235891at2"/>
<proteinExistence type="predicted"/>
<dbReference type="Pfam" id="PF13385">
    <property type="entry name" value="Laminin_G_3"/>
    <property type="match status" value="1"/>
</dbReference>
<dbReference type="SUPFAM" id="SSF50939">
    <property type="entry name" value="Sialidases"/>
    <property type="match status" value="1"/>
</dbReference>
<dbReference type="SUPFAM" id="SSF49899">
    <property type="entry name" value="Concanavalin A-like lectins/glucanases"/>
    <property type="match status" value="1"/>
</dbReference>
<dbReference type="Gene3D" id="1.10.1330.10">
    <property type="entry name" value="Dockerin domain"/>
    <property type="match status" value="1"/>
</dbReference>
<dbReference type="AlphaFoldDB" id="A0A1Q2HPA4"/>
<name>A0A1Q2HPA4_9BACT</name>
<dbReference type="Gene3D" id="2.60.120.200">
    <property type="match status" value="1"/>
</dbReference>